<keyword evidence="4 5" id="KW-0539">Nucleus</keyword>
<organism evidence="6 7">
    <name type="scientific">Gouania willdenowi</name>
    <name type="common">Blunt-snouted clingfish</name>
    <name type="synonym">Lepadogaster willdenowi</name>
    <dbReference type="NCBI Taxonomy" id="441366"/>
    <lineage>
        <taxon>Eukaryota</taxon>
        <taxon>Metazoa</taxon>
        <taxon>Chordata</taxon>
        <taxon>Craniata</taxon>
        <taxon>Vertebrata</taxon>
        <taxon>Euteleostomi</taxon>
        <taxon>Actinopterygii</taxon>
        <taxon>Neopterygii</taxon>
        <taxon>Teleostei</taxon>
        <taxon>Neoteleostei</taxon>
        <taxon>Acanthomorphata</taxon>
        <taxon>Ovalentaria</taxon>
        <taxon>Blenniimorphae</taxon>
        <taxon>Blenniiformes</taxon>
        <taxon>Gobiesocoidei</taxon>
        <taxon>Gobiesocidae</taxon>
        <taxon>Gobiesocinae</taxon>
        <taxon>Gouania</taxon>
    </lineage>
</organism>
<evidence type="ECO:0000256" key="3">
    <source>
        <dbReference type="ARBA" id="ARBA00022694"/>
    </source>
</evidence>
<dbReference type="GO" id="GO:0005829">
    <property type="term" value="C:cytosol"/>
    <property type="evidence" value="ECO:0007669"/>
    <property type="project" value="TreeGrafter"/>
</dbReference>
<evidence type="ECO:0000256" key="4">
    <source>
        <dbReference type="ARBA" id="ARBA00023242"/>
    </source>
</evidence>
<evidence type="ECO:0000256" key="1">
    <source>
        <dbReference type="ARBA" id="ARBA00004123"/>
    </source>
</evidence>
<comment type="similarity">
    <text evidence="2 5">Belongs to the CGI121/TPRKB family.</text>
</comment>
<comment type="subcellular location">
    <subcellularLocation>
        <location evidence="1">Nucleus</location>
    </subcellularLocation>
</comment>
<evidence type="ECO:0000256" key="5">
    <source>
        <dbReference type="RuleBase" id="RU004398"/>
    </source>
</evidence>
<reference evidence="6" key="1">
    <citation type="submission" date="2020-06" db="EMBL/GenBank/DDBJ databases">
        <authorList>
            <consortium name="Wellcome Sanger Institute Data Sharing"/>
        </authorList>
    </citation>
    <scope>NUCLEOTIDE SEQUENCE [LARGE SCALE GENOMIC DNA]</scope>
</reference>
<dbReference type="PANTHER" id="PTHR15840">
    <property type="entry name" value="CGI-121 FAMILY MEMBER"/>
    <property type="match status" value="1"/>
</dbReference>
<name>A0A8C5I4W6_GOUWI</name>
<dbReference type="InterPro" id="IPR013926">
    <property type="entry name" value="CGI121/TPRKB"/>
</dbReference>
<dbReference type="Ensembl" id="ENSGWIT00000057357.1">
    <property type="protein sequence ID" value="ENSGWIP00000053183.1"/>
    <property type="gene ID" value="ENSGWIG00000025587.1"/>
</dbReference>
<proteinExistence type="inferred from homology"/>
<dbReference type="Pfam" id="PF08617">
    <property type="entry name" value="CGI-121"/>
    <property type="match status" value="1"/>
</dbReference>
<dbReference type="InterPro" id="IPR036504">
    <property type="entry name" value="CGI121/TPRKB_sf"/>
</dbReference>
<dbReference type="SUPFAM" id="SSF143870">
    <property type="entry name" value="PF0523-like"/>
    <property type="match status" value="1"/>
</dbReference>
<dbReference type="GO" id="GO:0002949">
    <property type="term" value="P:tRNA threonylcarbamoyladenosine modification"/>
    <property type="evidence" value="ECO:0007669"/>
    <property type="project" value="TreeGrafter"/>
</dbReference>
<evidence type="ECO:0000256" key="2">
    <source>
        <dbReference type="ARBA" id="ARBA00005546"/>
    </source>
</evidence>
<reference evidence="6" key="2">
    <citation type="submission" date="2025-08" db="UniProtKB">
        <authorList>
            <consortium name="Ensembl"/>
        </authorList>
    </citation>
    <scope>IDENTIFICATION</scope>
</reference>
<gene>
    <name evidence="6" type="primary">tprkb</name>
</gene>
<accession>A0A8C5I4W6</accession>
<evidence type="ECO:0000313" key="6">
    <source>
        <dbReference type="Ensembl" id="ENSGWIP00000053183.1"/>
    </source>
</evidence>
<dbReference type="GO" id="GO:0005634">
    <property type="term" value="C:nucleus"/>
    <property type="evidence" value="ECO:0007669"/>
    <property type="project" value="UniProtKB-SubCell"/>
</dbReference>
<protein>
    <submittedName>
        <fullName evidence="6">Uncharacterized protein</fullName>
    </submittedName>
</protein>
<keyword evidence="3" id="KW-0819">tRNA processing</keyword>
<dbReference type="Gene3D" id="3.30.2380.10">
    <property type="entry name" value="CGI121/TPRKB"/>
    <property type="match status" value="1"/>
</dbReference>
<sequence length="212" mass="24043">MLFKEVKNAAEMRQSAVEGKIQAALINPTMLVDPFQVLVAANKAVHLHTIGKMKTRSLYSEIIFNLSPTNKISDAFKRFGVSDEDDAVMVVVVHSEDELKALSDITEIVDGRQVPVDDLSSLSDSAKIKKVSHFSLWSTGFLSSLAPFLKHLISCDQKTFFWFFKNQFSIMFVILCNKCRLARISDKLCHLSDIFNIELEFYFGSLQKKQNR</sequence>
<reference evidence="6" key="3">
    <citation type="submission" date="2025-09" db="UniProtKB">
        <authorList>
            <consortium name="Ensembl"/>
        </authorList>
    </citation>
    <scope>IDENTIFICATION</scope>
</reference>
<dbReference type="AlphaFoldDB" id="A0A8C5I4W6"/>
<dbReference type="GO" id="GO:0000408">
    <property type="term" value="C:EKC/KEOPS complex"/>
    <property type="evidence" value="ECO:0007669"/>
    <property type="project" value="TreeGrafter"/>
</dbReference>
<dbReference type="PANTHER" id="PTHR15840:SF10">
    <property type="entry name" value="EKC_KEOPS COMPLEX SUBUNIT TPRKB"/>
    <property type="match status" value="1"/>
</dbReference>
<keyword evidence="7" id="KW-1185">Reference proteome</keyword>
<evidence type="ECO:0000313" key="7">
    <source>
        <dbReference type="Proteomes" id="UP000694680"/>
    </source>
</evidence>
<dbReference type="Proteomes" id="UP000694680">
    <property type="component" value="Chromosome 6"/>
</dbReference>